<dbReference type="EMBL" id="BGKI01000007">
    <property type="protein sequence ID" value="GBH34546.1"/>
    <property type="molecule type" value="Genomic_DNA"/>
</dbReference>
<protein>
    <submittedName>
        <fullName evidence="1">Uncharacterized protein</fullName>
    </submittedName>
</protein>
<evidence type="ECO:0000313" key="2">
    <source>
        <dbReference type="Proteomes" id="UP000245829"/>
    </source>
</evidence>
<gene>
    <name evidence="1" type="ORF">NZNM25_13370</name>
</gene>
<accession>A0A2S2KSC1</accession>
<proteinExistence type="predicted"/>
<reference evidence="1 2" key="1">
    <citation type="submission" date="2018-05" db="EMBL/GenBank/DDBJ databases">
        <title>genome sequencing of Nitrosopumilus sp. NM25.</title>
        <authorList>
            <person name="Mori K."/>
            <person name="Nakagawa T."/>
        </authorList>
    </citation>
    <scope>NUCLEOTIDE SEQUENCE [LARGE SCALE GENOMIC DNA]</scope>
    <source>
        <strain evidence="1 2">NM25</strain>
    </source>
</reference>
<dbReference type="Proteomes" id="UP000245829">
    <property type="component" value="Unassembled WGS sequence"/>
</dbReference>
<name>A0A2S2KSC1_9ARCH</name>
<evidence type="ECO:0000313" key="1">
    <source>
        <dbReference type="EMBL" id="GBH34546.1"/>
    </source>
</evidence>
<organism evidence="1 2">
    <name type="scientific">Nitrosopumilus zosterae</name>
    <dbReference type="NCBI Taxonomy" id="718286"/>
    <lineage>
        <taxon>Archaea</taxon>
        <taxon>Nitrososphaerota</taxon>
        <taxon>Nitrososphaeria</taxon>
        <taxon>Nitrosopumilales</taxon>
        <taxon>Nitrosopumilaceae</taxon>
        <taxon>Nitrosopumilus</taxon>
    </lineage>
</organism>
<dbReference type="AlphaFoldDB" id="A0A2S2KSC1"/>
<keyword evidence="2" id="KW-1185">Reference proteome</keyword>
<sequence>MFSQEGGIKNLRHKFINNSYRKCHMSEDPLEEIIIQVINGAVSTIPAYLQDIKENKDILKVENPQEFVYGIVMGMALGMGGAILSSQKEIPTTEDQMKIRDIVYKHIPDIRERIFS</sequence>
<comment type="caution">
    <text evidence="1">The sequence shown here is derived from an EMBL/GenBank/DDBJ whole genome shotgun (WGS) entry which is preliminary data.</text>
</comment>